<dbReference type="InterPro" id="IPR004172">
    <property type="entry name" value="L27_dom"/>
</dbReference>
<feature type="compositionally biased region" description="Basic and acidic residues" evidence="1">
    <location>
        <begin position="43"/>
        <end position="61"/>
    </location>
</feature>
<keyword evidence="4" id="KW-1185">Reference proteome</keyword>
<evidence type="ECO:0000313" key="3">
    <source>
        <dbReference type="EMBL" id="KAF7704941.1"/>
    </source>
</evidence>
<feature type="compositionally biased region" description="Basic and acidic residues" evidence="1">
    <location>
        <begin position="1"/>
        <end position="18"/>
    </location>
</feature>
<name>A0A8T0BCY6_SILME</name>
<dbReference type="Proteomes" id="UP000606274">
    <property type="component" value="Unassembled WGS sequence"/>
</dbReference>
<dbReference type="SMART" id="SM00569">
    <property type="entry name" value="L27"/>
    <property type="match status" value="2"/>
</dbReference>
<dbReference type="Gene3D" id="1.10.287.650">
    <property type="entry name" value="L27 domain"/>
    <property type="match status" value="1"/>
</dbReference>
<dbReference type="InterPro" id="IPR050716">
    <property type="entry name" value="MAGUK"/>
</dbReference>
<dbReference type="InterPro" id="IPR014775">
    <property type="entry name" value="L27_C"/>
</dbReference>
<organism evidence="3 4">
    <name type="scientific">Silurus meridionalis</name>
    <name type="common">Southern catfish</name>
    <name type="synonym">Silurus soldatovi meridionalis</name>
    <dbReference type="NCBI Taxonomy" id="175797"/>
    <lineage>
        <taxon>Eukaryota</taxon>
        <taxon>Metazoa</taxon>
        <taxon>Chordata</taxon>
        <taxon>Craniata</taxon>
        <taxon>Vertebrata</taxon>
        <taxon>Euteleostomi</taxon>
        <taxon>Actinopterygii</taxon>
        <taxon>Neopterygii</taxon>
        <taxon>Teleostei</taxon>
        <taxon>Ostariophysi</taxon>
        <taxon>Siluriformes</taxon>
        <taxon>Siluridae</taxon>
        <taxon>Silurus</taxon>
    </lineage>
</organism>
<feature type="region of interest" description="Disordered" evidence="1">
    <location>
        <begin position="1"/>
        <end position="69"/>
    </location>
</feature>
<proteinExistence type="predicted"/>
<gene>
    <name evidence="3" type="ORF">HF521_020227</name>
</gene>
<protein>
    <recommendedName>
        <fullName evidence="2">L27 domain-containing protein</fullName>
    </recommendedName>
</protein>
<dbReference type="InterPro" id="IPR036892">
    <property type="entry name" value="L27_dom_sf"/>
</dbReference>
<feature type="region of interest" description="Disordered" evidence="1">
    <location>
        <begin position="179"/>
        <end position="208"/>
    </location>
</feature>
<evidence type="ECO:0000256" key="1">
    <source>
        <dbReference type="SAM" id="MobiDB-lite"/>
    </source>
</evidence>
<reference evidence="3" key="1">
    <citation type="submission" date="2020-08" db="EMBL/GenBank/DDBJ databases">
        <title>Chromosome-level assembly of Southern catfish (Silurus meridionalis) provides insights into visual adaptation to the nocturnal and benthic lifestyles.</title>
        <authorList>
            <person name="Zhang Y."/>
            <person name="Wang D."/>
            <person name="Peng Z."/>
        </authorList>
    </citation>
    <scope>NUCLEOTIDE SEQUENCE</scope>
    <source>
        <strain evidence="3">SWU-2019-XX</strain>
        <tissue evidence="3">Muscle</tissue>
    </source>
</reference>
<dbReference type="AlphaFoldDB" id="A0A8T0BCY6"/>
<comment type="caution">
    <text evidence="3">The sequence shown here is derived from an EMBL/GenBank/DDBJ whole genome shotgun (WGS) entry which is preliminary data.</text>
</comment>
<accession>A0A8T0BCY6</accession>
<evidence type="ECO:0000313" key="4">
    <source>
        <dbReference type="Proteomes" id="UP000606274"/>
    </source>
</evidence>
<dbReference type="Pfam" id="PF02828">
    <property type="entry name" value="L27"/>
    <property type="match status" value="1"/>
</dbReference>
<dbReference type="PROSITE" id="PS51022">
    <property type="entry name" value="L27"/>
    <property type="match status" value="1"/>
</dbReference>
<evidence type="ECO:0000259" key="2">
    <source>
        <dbReference type="PROSITE" id="PS51022"/>
    </source>
</evidence>
<dbReference type="EMBL" id="JABFDY010000007">
    <property type="protein sequence ID" value="KAF7704941.1"/>
    <property type="molecule type" value="Genomic_DNA"/>
</dbReference>
<dbReference type="SUPFAM" id="SSF101288">
    <property type="entry name" value="L27 domain"/>
    <property type="match status" value="1"/>
</dbReference>
<dbReference type="PANTHER" id="PTHR23122">
    <property type="entry name" value="MEMBRANE-ASSOCIATED GUANYLATE KINASE MAGUK"/>
    <property type="match status" value="1"/>
</dbReference>
<feature type="compositionally biased region" description="Basic and acidic residues" evidence="1">
    <location>
        <begin position="26"/>
        <end position="35"/>
    </location>
</feature>
<feature type="domain" description="L27" evidence="2">
    <location>
        <begin position="136"/>
        <end position="190"/>
    </location>
</feature>
<sequence>MRRGRLREEGLQERKGREGLPASVADVREVEKSEGTEQEEEREQERERGSEREQGRERESDGGSMAGSLFNRLSLEEAGSLNSLRSPGAMHSVLDTLSDSTGSTTANDLDLIFLKGIMESPVAHERFEEPKLEAVRENNVELVQDILKDLTPLTEQSQAANELACILSEPHFQSLLETHDSVASKSYETPPPSPCVFMDPAQQPTRPS</sequence>